<dbReference type="PANTHER" id="PTHR48085:SF5">
    <property type="entry name" value="CADMIUM_ZINC-TRANSPORTING ATPASE HMA4-RELATED"/>
    <property type="match status" value="1"/>
</dbReference>
<dbReference type="InterPro" id="IPR036163">
    <property type="entry name" value="HMA_dom_sf"/>
</dbReference>
<evidence type="ECO:0000256" key="2">
    <source>
        <dbReference type="ARBA" id="ARBA00006024"/>
    </source>
</evidence>
<accession>A0A6S7KJD7</accession>
<dbReference type="GO" id="GO:0046872">
    <property type="term" value="F:metal ion binding"/>
    <property type="evidence" value="ECO:0007669"/>
    <property type="project" value="InterPro"/>
</dbReference>
<reference evidence="7" key="1">
    <citation type="submission" date="2020-04" db="EMBL/GenBank/DDBJ databases">
        <authorList>
            <person name="Alioto T."/>
            <person name="Alioto T."/>
            <person name="Gomez Garrido J."/>
        </authorList>
    </citation>
    <scope>NUCLEOTIDE SEQUENCE</scope>
    <source>
        <strain evidence="7">A484AB</strain>
    </source>
</reference>
<keyword evidence="6" id="KW-0472">Membrane</keyword>
<feature type="transmembrane region" description="Helical" evidence="6">
    <location>
        <begin position="246"/>
        <end position="265"/>
    </location>
</feature>
<comment type="similarity">
    <text evidence="2">Belongs to the cation transport ATPase (P-type) (TC 3.A.3) family. Type IB subfamily.</text>
</comment>
<dbReference type="Pfam" id="PF00403">
    <property type="entry name" value="HMA"/>
    <property type="match status" value="1"/>
</dbReference>
<comment type="caution">
    <text evidence="7">The sequence shown here is derived from an EMBL/GenBank/DDBJ whole genome shotgun (WGS) entry which is preliminary data.</text>
</comment>
<keyword evidence="3" id="KW-0547">Nucleotide-binding</keyword>
<sequence>MPAPLTREEDSPRLITPQNEAKRNHTIVELPMPRLLGEERKLIIRKNSSSPKALDEKYFPSFNARKHTPKSAKKSKQTTFHAEKISNHCIGEPHHGHKHHHKHEYHHRPSHHDNNDVARCTDHTCGDRDEDFDSSLDHADELNFVVEAKGGMIILEAPLQTTKLRVQNICCPKEARIVQEELGKLPGINKIRVNVLGRVAYVSHDQEKVTPPELLETLNKRHLGASIVDAGAEEEDEDGFPRELKFLLAALVVQTVLFGIALSAMLSHASWYLWVSIVQIFLGMLPVLKTSARAVRNLQIDFNVLITITVIGTLVIQQWIEGGAVVFIYILANFLQQFCYYQVHKTISSLMLSKPSKAVLACTGEL</sequence>
<feature type="region of interest" description="Disordered" evidence="5">
    <location>
        <begin position="1"/>
        <end position="24"/>
    </location>
</feature>
<gene>
    <name evidence="7" type="ORF">PACLA_8A089778</name>
</gene>
<name>A0A6S7KJD7_PARCT</name>
<dbReference type="AlphaFoldDB" id="A0A6S7KJD7"/>
<evidence type="ECO:0000313" key="7">
    <source>
        <dbReference type="EMBL" id="CAB4045127.1"/>
    </source>
</evidence>
<comment type="subcellular location">
    <subcellularLocation>
        <location evidence="1">Membrane</location>
        <topology evidence="1">Multi-pass membrane protein</topology>
    </subcellularLocation>
</comment>
<organism evidence="7 8">
    <name type="scientific">Paramuricea clavata</name>
    <name type="common">Red gorgonian</name>
    <name type="synonym">Violescent sea-whip</name>
    <dbReference type="NCBI Taxonomy" id="317549"/>
    <lineage>
        <taxon>Eukaryota</taxon>
        <taxon>Metazoa</taxon>
        <taxon>Cnidaria</taxon>
        <taxon>Anthozoa</taxon>
        <taxon>Octocorallia</taxon>
        <taxon>Malacalcyonacea</taxon>
        <taxon>Plexauridae</taxon>
        <taxon>Paramuricea</taxon>
    </lineage>
</organism>
<evidence type="ECO:0000256" key="4">
    <source>
        <dbReference type="ARBA" id="ARBA00022840"/>
    </source>
</evidence>
<feature type="region of interest" description="Disordered" evidence="5">
    <location>
        <begin position="94"/>
        <end position="114"/>
    </location>
</feature>
<feature type="transmembrane region" description="Helical" evidence="6">
    <location>
        <begin position="300"/>
        <end position="320"/>
    </location>
</feature>
<dbReference type="PROSITE" id="PS50846">
    <property type="entry name" value="HMA_2"/>
    <property type="match status" value="1"/>
</dbReference>
<dbReference type="InterPro" id="IPR051014">
    <property type="entry name" value="Cation_Transport_ATPase_IB"/>
</dbReference>
<feature type="non-terminal residue" evidence="7">
    <location>
        <position position="366"/>
    </location>
</feature>
<evidence type="ECO:0000256" key="6">
    <source>
        <dbReference type="SAM" id="Phobius"/>
    </source>
</evidence>
<keyword evidence="8" id="KW-1185">Reference proteome</keyword>
<evidence type="ECO:0000256" key="3">
    <source>
        <dbReference type="ARBA" id="ARBA00022741"/>
    </source>
</evidence>
<proteinExistence type="inferred from homology"/>
<dbReference type="GO" id="GO:0022857">
    <property type="term" value="F:transmembrane transporter activity"/>
    <property type="evidence" value="ECO:0007669"/>
    <property type="project" value="TreeGrafter"/>
</dbReference>
<protein>
    <submittedName>
        <fullName evidence="7">Cadmium zinc-transporting ATPase HMA2-like</fullName>
    </submittedName>
</protein>
<feature type="compositionally biased region" description="Basic residues" evidence="5">
    <location>
        <begin position="95"/>
        <end position="110"/>
    </location>
</feature>
<dbReference type="Gene3D" id="3.30.70.100">
    <property type="match status" value="1"/>
</dbReference>
<evidence type="ECO:0000313" key="8">
    <source>
        <dbReference type="Proteomes" id="UP001152795"/>
    </source>
</evidence>
<dbReference type="GO" id="GO:0005524">
    <property type="term" value="F:ATP binding"/>
    <property type="evidence" value="ECO:0007669"/>
    <property type="project" value="UniProtKB-KW"/>
</dbReference>
<dbReference type="GO" id="GO:0016020">
    <property type="term" value="C:membrane"/>
    <property type="evidence" value="ECO:0007669"/>
    <property type="project" value="UniProtKB-SubCell"/>
</dbReference>
<keyword evidence="6" id="KW-0812">Transmembrane</keyword>
<dbReference type="OrthoDB" id="432719at2759"/>
<dbReference type="Proteomes" id="UP001152795">
    <property type="component" value="Unassembled WGS sequence"/>
</dbReference>
<keyword evidence="6" id="KW-1133">Transmembrane helix</keyword>
<dbReference type="EMBL" id="CACRXK020037738">
    <property type="protein sequence ID" value="CAB4045127.1"/>
    <property type="molecule type" value="Genomic_DNA"/>
</dbReference>
<dbReference type="PANTHER" id="PTHR48085">
    <property type="entry name" value="CADMIUM/ZINC-TRANSPORTING ATPASE HMA2-RELATED"/>
    <property type="match status" value="1"/>
</dbReference>
<evidence type="ECO:0000256" key="1">
    <source>
        <dbReference type="ARBA" id="ARBA00004141"/>
    </source>
</evidence>
<dbReference type="InterPro" id="IPR006121">
    <property type="entry name" value="HMA_dom"/>
</dbReference>
<dbReference type="SUPFAM" id="SSF55008">
    <property type="entry name" value="HMA, heavy metal-associated domain"/>
    <property type="match status" value="1"/>
</dbReference>
<keyword evidence="4" id="KW-0067">ATP-binding</keyword>
<dbReference type="CDD" id="cd00371">
    <property type="entry name" value="HMA"/>
    <property type="match status" value="1"/>
</dbReference>
<evidence type="ECO:0000256" key="5">
    <source>
        <dbReference type="SAM" id="MobiDB-lite"/>
    </source>
</evidence>
<feature type="compositionally biased region" description="Basic and acidic residues" evidence="5">
    <location>
        <begin position="1"/>
        <end position="12"/>
    </location>
</feature>
<feature type="transmembrane region" description="Helical" evidence="6">
    <location>
        <begin position="271"/>
        <end position="288"/>
    </location>
</feature>